<accession>A0ABQ9XJW6</accession>
<dbReference type="EMBL" id="JARBJD010000100">
    <property type="protein sequence ID" value="KAK2952723.1"/>
    <property type="molecule type" value="Genomic_DNA"/>
</dbReference>
<comment type="caution">
    <text evidence="2">The sequence shown here is derived from an EMBL/GenBank/DDBJ whole genome shotgun (WGS) entry which is preliminary data.</text>
</comment>
<keyword evidence="3" id="KW-1185">Reference proteome</keyword>
<feature type="region of interest" description="Disordered" evidence="1">
    <location>
        <begin position="1"/>
        <end position="20"/>
    </location>
</feature>
<dbReference type="Proteomes" id="UP001281761">
    <property type="component" value="Unassembled WGS sequence"/>
</dbReference>
<evidence type="ECO:0000313" key="2">
    <source>
        <dbReference type="EMBL" id="KAK2952723.1"/>
    </source>
</evidence>
<gene>
    <name evidence="2" type="ORF">BLNAU_12372</name>
</gene>
<organism evidence="2 3">
    <name type="scientific">Blattamonas nauphoetae</name>
    <dbReference type="NCBI Taxonomy" id="2049346"/>
    <lineage>
        <taxon>Eukaryota</taxon>
        <taxon>Metamonada</taxon>
        <taxon>Preaxostyla</taxon>
        <taxon>Oxymonadida</taxon>
        <taxon>Blattamonas</taxon>
    </lineage>
</organism>
<proteinExistence type="predicted"/>
<evidence type="ECO:0000256" key="1">
    <source>
        <dbReference type="SAM" id="MobiDB-lite"/>
    </source>
</evidence>
<sequence>MRRPCMTSLPHSSPPVSAAGDEAQCRFSSLSPTTSQLITRCPLTLRQTNTNCTSEHGGKQTDQKNTHTADFTACHIVAALTAILAGHT</sequence>
<evidence type="ECO:0000313" key="3">
    <source>
        <dbReference type="Proteomes" id="UP001281761"/>
    </source>
</evidence>
<name>A0ABQ9XJW6_9EUKA</name>
<protein>
    <submittedName>
        <fullName evidence="2">Uncharacterized protein</fullName>
    </submittedName>
</protein>
<reference evidence="2 3" key="1">
    <citation type="journal article" date="2022" name="bioRxiv">
        <title>Genomics of Preaxostyla Flagellates Illuminates Evolutionary Transitions and the Path Towards Mitochondrial Loss.</title>
        <authorList>
            <person name="Novak L.V.F."/>
            <person name="Treitli S.C."/>
            <person name="Pyrih J."/>
            <person name="Halakuc P."/>
            <person name="Pipaliya S.V."/>
            <person name="Vacek V."/>
            <person name="Brzon O."/>
            <person name="Soukal P."/>
            <person name="Eme L."/>
            <person name="Dacks J.B."/>
            <person name="Karnkowska A."/>
            <person name="Elias M."/>
            <person name="Hampl V."/>
        </authorList>
    </citation>
    <scope>NUCLEOTIDE SEQUENCE [LARGE SCALE GENOMIC DNA]</scope>
    <source>
        <strain evidence="2">NAU3</strain>
        <tissue evidence="2">Gut</tissue>
    </source>
</reference>